<gene>
    <name evidence="1" type="ORF">JHL16_21530</name>
</gene>
<protein>
    <submittedName>
        <fullName evidence="1">ABC transporter permease</fullName>
    </submittedName>
</protein>
<dbReference type="EMBL" id="JAENHL010000007">
    <property type="protein sequence ID" value="MBK1868955.1"/>
    <property type="molecule type" value="Genomic_DNA"/>
</dbReference>
<proteinExistence type="predicted"/>
<organism evidence="1 2">
    <name type="scientific">Taklimakanibacter albus</name>
    <dbReference type="NCBI Taxonomy" id="2800327"/>
    <lineage>
        <taxon>Bacteria</taxon>
        <taxon>Pseudomonadati</taxon>
        <taxon>Pseudomonadota</taxon>
        <taxon>Alphaproteobacteria</taxon>
        <taxon>Hyphomicrobiales</taxon>
        <taxon>Aestuariivirgaceae</taxon>
        <taxon>Taklimakanibacter</taxon>
    </lineage>
</organism>
<dbReference type="Proteomes" id="UP000616151">
    <property type="component" value="Unassembled WGS sequence"/>
</dbReference>
<comment type="caution">
    <text evidence="1">The sequence shown here is derived from an EMBL/GenBank/DDBJ whole genome shotgun (WGS) entry which is preliminary data.</text>
</comment>
<accession>A0ACC5R8H1</accession>
<sequence>MTAANGAALPRHSVRRSLDKAELRRRARIPLRIAPAVLFVLITIAVPIALFLYRAVDNSEIRDNLPATLTQLADWTATAMPEDRHYDALARDLRAIAGEPPLFQLARRLNYHQTGYRSAILRASEAVSMAAPGASPRALITAADPLWGQRDIWQVLHRESGAMTSFFLLNALDLEINDGAIRSTDSDRALYRAVFLRTVWMSLLIAGACAVLGYPVAYFLANSQSRFALWGMYAVLLPFWTSLLVRTLAWIVIFQKGGLASGILAISGFGATSLLYSRTAVIIGMVHVMLPFMILPIYAVMRGIPASYTRAAISLGASPLQAFFTVYLPQSVPGIGAGFLIVTILSLGFYLTPALLGSPNDQLISYFIAYFTNELVNWNMAAALSVWLLVIATILFVTIRGLTGQRS</sequence>
<name>A0ACC5R8H1_9HYPH</name>
<keyword evidence="2" id="KW-1185">Reference proteome</keyword>
<evidence type="ECO:0000313" key="2">
    <source>
        <dbReference type="Proteomes" id="UP000616151"/>
    </source>
</evidence>
<evidence type="ECO:0000313" key="1">
    <source>
        <dbReference type="EMBL" id="MBK1868955.1"/>
    </source>
</evidence>
<reference evidence="1" key="1">
    <citation type="submission" date="2021-01" db="EMBL/GenBank/DDBJ databases">
        <authorList>
            <person name="Sun Q."/>
        </authorList>
    </citation>
    <scope>NUCLEOTIDE SEQUENCE</scope>
    <source>
        <strain evidence="1">YIM B02566</strain>
    </source>
</reference>